<dbReference type="KEGG" id="pfaa:MM59RIKEN_09270"/>
<keyword evidence="2" id="KW-1185">Reference proteome</keyword>
<dbReference type="RefSeq" id="WP_213542794.1">
    <property type="nucleotide sequence ID" value="NZ_AP023420.1"/>
</dbReference>
<evidence type="ECO:0000313" key="2">
    <source>
        <dbReference type="Proteomes" id="UP000679848"/>
    </source>
</evidence>
<proteinExistence type="predicted"/>
<accession>A0A810Q5L9</accession>
<dbReference type="PANTHER" id="PTHR32329:SF4">
    <property type="entry name" value="ACTIVATOR OF 2-HYDROXYACYL-COA DEHYDRATASE"/>
    <property type="match status" value="1"/>
</dbReference>
<organism evidence="1 2">
    <name type="scientific">Pusillibacter faecalis</name>
    <dbReference type="NCBI Taxonomy" id="2714358"/>
    <lineage>
        <taxon>Bacteria</taxon>
        <taxon>Bacillati</taxon>
        <taxon>Bacillota</taxon>
        <taxon>Clostridia</taxon>
        <taxon>Eubacteriales</taxon>
        <taxon>Oscillospiraceae</taxon>
        <taxon>Pusillibacter</taxon>
    </lineage>
</organism>
<dbReference type="AlphaFoldDB" id="A0A810Q5L9"/>
<evidence type="ECO:0000313" key="1">
    <source>
        <dbReference type="EMBL" id="BCK83608.1"/>
    </source>
</evidence>
<protein>
    <submittedName>
        <fullName evidence="1">2-hydroxyglutaryl-CoA dehydratase</fullName>
    </submittedName>
</protein>
<dbReference type="PANTHER" id="PTHR32329">
    <property type="entry name" value="BIFUNCTIONAL PROTEIN [INCLUDES 2-HYDROXYACYL-COA DEHYDRATASE (N-TER) AND ITS ACTIVATOR DOMAIN (C_TERM)-RELATED"/>
    <property type="match status" value="1"/>
</dbReference>
<dbReference type="EMBL" id="AP023420">
    <property type="protein sequence ID" value="BCK83608.1"/>
    <property type="molecule type" value="Genomic_DNA"/>
</dbReference>
<reference evidence="1" key="1">
    <citation type="submission" date="2020-09" db="EMBL/GenBank/DDBJ databases">
        <title>New species isolated from human feces.</title>
        <authorList>
            <person name="Kitahara M."/>
            <person name="Shigeno Y."/>
            <person name="Shime M."/>
            <person name="Matsumoto Y."/>
            <person name="Nakamura S."/>
            <person name="Motooka D."/>
            <person name="Fukuoka S."/>
            <person name="Nishikawa H."/>
            <person name="Benno Y."/>
        </authorList>
    </citation>
    <scope>NUCLEOTIDE SEQUENCE</scope>
    <source>
        <strain evidence="1">MM59</strain>
    </source>
</reference>
<gene>
    <name evidence="1" type="ORF">MM59RIKEN_09270</name>
</gene>
<sequence>MRRTLLIPALLDHHWPLLRWAFMSDQWDPVVLDTEAEELGLRYLHNDLCYPFFLIAGQVLSALQSGRYDPERTGILISQPGDGCRGSCLIRLLRPALNRAGFDQVSLVSLNVRELERGSALPLSLSAVRRALAAAFWGDAMLLASHQTRPYEAHPGDTDHLVRAWTGTLSQDLAQNRNLSSSGILNRCREMAADFQAVERAPRRCKRVAVVGDLYTKYCSLGNWDLERYLEHHGCEVAVNGLTWHALYYWDTHLTGVRRHGTAPLLRWACRLQGQLCRILTQSDFASLPPYPELKALGAPFSRCAVGAGWLLAAETAAWVQAGYPRVLATLPFACLPGHIYGRGQYAALQRRLPGSLIVGVDFDASLREGTVQSRIQMLLDSALS</sequence>
<dbReference type="Proteomes" id="UP000679848">
    <property type="component" value="Chromosome"/>
</dbReference>
<dbReference type="InterPro" id="IPR051805">
    <property type="entry name" value="Dehydratase_Activator_Redct"/>
</dbReference>
<name>A0A810Q5L9_9FIRM</name>